<accession>A0AAJ0AEX6</accession>
<evidence type="ECO:0000313" key="2">
    <source>
        <dbReference type="Proteomes" id="UP001224890"/>
    </source>
</evidence>
<dbReference type="GeneID" id="85457217"/>
<organism evidence="1 2">
    <name type="scientific">Colletotrichum godetiae</name>
    <dbReference type="NCBI Taxonomy" id="1209918"/>
    <lineage>
        <taxon>Eukaryota</taxon>
        <taxon>Fungi</taxon>
        <taxon>Dikarya</taxon>
        <taxon>Ascomycota</taxon>
        <taxon>Pezizomycotina</taxon>
        <taxon>Sordariomycetes</taxon>
        <taxon>Hypocreomycetidae</taxon>
        <taxon>Glomerellales</taxon>
        <taxon>Glomerellaceae</taxon>
        <taxon>Colletotrichum</taxon>
        <taxon>Colletotrichum acutatum species complex</taxon>
    </lineage>
</organism>
<dbReference type="AlphaFoldDB" id="A0AAJ0AEX6"/>
<comment type="caution">
    <text evidence="1">The sequence shown here is derived from an EMBL/GenBank/DDBJ whole genome shotgun (WGS) entry which is preliminary data.</text>
</comment>
<dbReference type="Proteomes" id="UP001224890">
    <property type="component" value="Unassembled WGS sequence"/>
</dbReference>
<sequence length="629" mass="70387">MVQGVDTIKFRFVHLPVRTFFSEVQEEEKSSYKSLIPTQMAANEEILHRCLHNLHANTPAMVPERAIGAWEGVLSTVNQRALSFTSYSVREWLEAIEFEWDQKLLKSPFLLWDDVIAFSHKGILSALRPPDSRLSVAILEPKISTEVPGTQAKSLSTISEKLADKKHIGVLSIWPPPSFENFTVCIDPSSAYMDIEGHACGWVGRYKVFSTISRKPLGSVLLTLNSSDMILVFRQSFRQDSSQADWVQEKKYFETSFPMVIGPACKTFTILRNVYHIHLGTEDDLSSGTVQSCPLPLEFLEHPEGLRSLNELKTYSLPANIKPAASRLIRDWYTYSISFSSDENLLSFADYRKPCLTTVAIFRLHKSSSRGLDAKLVNFTKGRISPTISCQTFHPDRALFSFVAESKLWTWFYSERGGENTSMATRFDVCCTKEGSQEIFWSLPDHNFHKASCKVSAISYSPCGRFLLATTDRGVEVIKIPLNESTGMKLVRSGVGSLSHPINSDVRPRRLEDLRTTMNNLPIVRSGSQLVAGDPLLAQLNLYIETTGNNLILSHTSASSMSPEASVQLLSLPESFDLSNTKVCIQVPETREESLGIIINKTASHAYRINGESKTQFPAVVDRPAQSIE</sequence>
<dbReference type="EMBL" id="JAHMHR010000036">
    <property type="protein sequence ID" value="KAK1672642.1"/>
    <property type="molecule type" value="Genomic_DNA"/>
</dbReference>
<gene>
    <name evidence="1" type="ORF">BDP55DRAFT_634667</name>
</gene>
<reference evidence="1" key="1">
    <citation type="submission" date="2021-06" db="EMBL/GenBank/DDBJ databases">
        <title>Comparative genomics, transcriptomics and evolutionary studies reveal genomic signatures of adaptation to plant cell wall in hemibiotrophic fungi.</title>
        <authorList>
            <consortium name="DOE Joint Genome Institute"/>
            <person name="Baroncelli R."/>
            <person name="Diaz J.F."/>
            <person name="Benocci T."/>
            <person name="Peng M."/>
            <person name="Battaglia E."/>
            <person name="Haridas S."/>
            <person name="Andreopoulos W."/>
            <person name="Labutti K."/>
            <person name="Pangilinan J."/>
            <person name="Floch G.L."/>
            <person name="Makela M.R."/>
            <person name="Henrissat B."/>
            <person name="Grigoriev I.V."/>
            <person name="Crouch J.A."/>
            <person name="De Vries R.P."/>
            <person name="Sukno S.A."/>
            <person name="Thon M.R."/>
        </authorList>
    </citation>
    <scope>NUCLEOTIDE SEQUENCE</scope>
    <source>
        <strain evidence="1">CBS 193.32</strain>
    </source>
</reference>
<evidence type="ECO:0000313" key="1">
    <source>
        <dbReference type="EMBL" id="KAK1672642.1"/>
    </source>
</evidence>
<dbReference type="RefSeq" id="XP_060426645.1">
    <property type="nucleotide sequence ID" value="XM_060572691.1"/>
</dbReference>
<keyword evidence="2" id="KW-1185">Reference proteome</keyword>
<proteinExistence type="predicted"/>
<dbReference type="SUPFAM" id="SSF82171">
    <property type="entry name" value="DPP6 N-terminal domain-like"/>
    <property type="match status" value="1"/>
</dbReference>
<name>A0AAJ0AEX6_9PEZI</name>
<protein>
    <submittedName>
        <fullName evidence="1">Uncharacterized protein</fullName>
    </submittedName>
</protein>